<dbReference type="EMBL" id="MU004436">
    <property type="protein sequence ID" value="KAF2651049.1"/>
    <property type="molecule type" value="Genomic_DNA"/>
</dbReference>
<reference evidence="1" key="1">
    <citation type="journal article" date="2020" name="Stud. Mycol.">
        <title>101 Dothideomycetes genomes: a test case for predicting lifestyles and emergence of pathogens.</title>
        <authorList>
            <person name="Haridas S."/>
            <person name="Albert R."/>
            <person name="Binder M."/>
            <person name="Bloem J."/>
            <person name="Labutti K."/>
            <person name="Salamov A."/>
            <person name="Andreopoulos B."/>
            <person name="Baker S."/>
            <person name="Barry K."/>
            <person name="Bills G."/>
            <person name="Bluhm B."/>
            <person name="Cannon C."/>
            <person name="Castanera R."/>
            <person name="Culley D."/>
            <person name="Daum C."/>
            <person name="Ezra D."/>
            <person name="Gonzalez J."/>
            <person name="Henrissat B."/>
            <person name="Kuo A."/>
            <person name="Liang C."/>
            <person name="Lipzen A."/>
            <person name="Lutzoni F."/>
            <person name="Magnuson J."/>
            <person name="Mondo S."/>
            <person name="Nolan M."/>
            <person name="Ohm R."/>
            <person name="Pangilinan J."/>
            <person name="Park H.-J."/>
            <person name="Ramirez L."/>
            <person name="Alfaro M."/>
            <person name="Sun H."/>
            <person name="Tritt A."/>
            <person name="Yoshinaga Y."/>
            <person name="Zwiers L.-H."/>
            <person name="Turgeon B."/>
            <person name="Goodwin S."/>
            <person name="Spatafora J."/>
            <person name="Crous P."/>
            <person name="Grigoriev I."/>
        </authorList>
    </citation>
    <scope>NUCLEOTIDE SEQUENCE</scope>
    <source>
        <strain evidence="1">CBS 122681</strain>
    </source>
</reference>
<dbReference type="Proteomes" id="UP000799324">
    <property type="component" value="Unassembled WGS sequence"/>
</dbReference>
<name>A0A6A6STP4_9PLEO</name>
<evidence type="ECO:0008006" key="3">
    <source>
        <dbReference type="Google" id="ProtNLM"/>
    </source>
</evidence>
<dbReference type="OrthoDB" id="20872at2759"/>
<protein>
    <recommendedName>
        <fullName evidence="3">Prion-inhibition and propagation HeLo domain-containing protein</fullName>
    </recommendedName>
</protein>
<gene>
    <name evidence="1" type="ORF">K491DRAFT_730082</name>
</gene>
<evidence type="ECO:0000313" key="2">
    <source>
        <dbReference type="Proteomes" id="UP000799324"/>
    </source>
</evidence>
<accession>A0A6A6STP4</accession>
<sequence length="257" mass="28329">MRCCLISIAGVRKSMASSPSKPSLRDLAQAFTNAVNGFHGIRFGDAAMFEDITLEFDLIQLRLSRWGRFVHLDKLQAGATWENVPLLYGPLHSSSDAAKACLANLHSKLLTTIFERKALTALTPNEDTAAAHNFMTHISFNRISPFLRRQLGLGASYKLNEKRYCEGLMDRLASSVDQLEQHTSEYPANSALELRDDLEAVMKLNGRLGKRLEVLAKTRDPLLGRAIRHFWDGAPLGDGYALTQNEAAVLACKGGAS</sequence>
<proteinExistence type="predicted"/>
<evidence type="ECO:0000313" key="1">
    <source>
        <dbReference type="EMBL" id="KAF2651049.1"/>
    </source>
</evidence>
<organism evidence="1 2">
    <name type="scientific">Lophiostoma macrostomum CBS 122681</name>
    <dbReference type="NCBI Taxonomy" id="1314788"/>
    <lineage>
        <taxon>Eukaryota</taxon>
        <taxon>Fungi</taxon>
        <taxon>Dikarya</taxon>
        <taxon>Ascomycota</taxon>
        <taxon>Pezizomycotina</taxon>
        <taxon>Dothideomycetes</taxon>
        <taxon>Pleosporomycetidae</taxon>
        <taxon>Pleosporales</taxon>
        <taxon>Lophiostomataceae</taxon>
        <taxon>Lophiostoma</taxon>
    </lineage>
</organism>
<dbReference type="AlphaFoldDB" id="A0A6A6STP4"/>
<keyword evidence="2" id="KW-1185">Reference proteome</keyword>